<evidence type="ECO:0000313" key="5">
    <source>
        <dbReference type="Proteomes" id="UP000243650"/>
    </source>
</evidence>
<dbReference type="RefSeq" id="WP_105958324.1">
    <property type="nucleotide sequence ID" value="NZ_PVNS01000004.1"/>
</dbReference>
<dbReference type="InterPro" id="IPR029787">
    <property type="entry name" value="Nucleotide_cyclase"/>
</dbReference>
<dbReference type="Pfam" id="PF08448">
    <property type="entry name" value="PAS_4"/>
    <property type="match status" value="1"/>
</dbReference>
<dbReference type="SMART" id="SM00091">
    <property type="entry name" value="PAS"/>
    <property type="match status" value="2"/>
</dbReference>
<dbReference type="Pfam" id="PF13426">
    <property type="entry name" value="PAS_9"/>
    <property type="match status" value="1"/>
</dbReference>
<dbReference type="AlphaFoldDB" id="A0A2P6MIS1"/>
<dbReference type="OrthoDB" id="9759607at2"/>
<evidence type="ECO:0000259" key="2">
    <source>
        <dbReference type="PROSITE" id="PS50113"/>
    </source>
</evidence>
<dbReference type="InterPro" id="IPR000700">
    <property type="entry name" value="PAS-assoc_C"/>
</dbReference>
<dbReference type="EMBL" id="PVNS01000004">
    <property type="protein sequence ID" value="PRO66133.1"/>
    <property type="molecule type" value="Genomic_DNA"/>
</dbReference>
<accession>A0A2P6MIS1</accession>
<dbReference type="FunFam" id="3.30.70.270:FF:000001">
    <property type="entry name" value="Diguanylate cyclase domain protein"/>
    <property type="match status" value="1"/>
</dbReference>
<proteinExistence type="predicted"/>
<evidence type="ECO:0000313" key="4">
    <source>
        <dbReference type="EMBL" id="PRO66133.1"/>
    </source>
</evidence>
<evidence type="ECO:0000259" key="3">
    <source>
        <dbReference type="PROSITE" id="PS50887"/>
    </source>
</evidence>
<feature type="domain" description="PAC" evidence="2">
    <location>
        <begin position="81"/>
        <end position="133"/>
    </location>
</feature>
<dbReference type="SMART" id="SM00086">
    <property type="entry name" value="PAC"/>
    <property type="match status" value="2"/>
</dbReference>
<comment type="caution">
    <text evidence="4">The sequence shown here is derived from an EMBL/GenBank/DDBJ whole genome shotgun (WGS) entry which is preliminary data.</text>
</comment>
<gene>
    <name evidence="4" type="ORF">C6I21_04850</name>
</gene>
<dbReference type="SMART" id="SM00267">
    <property type="entry name" value="GGDEF"/>
    <property type="match status" value="1"/>
</dbReference>
<dbReference type="Pfam" id="PF00990">
    <property type="entry name" value="GGDEF"/>
    <property type="match status" value="1"/>
</dbReference>
<dbReference type="PROSITE" id="PS50113">
    <property type="entry name" value="PAC"/>
    <property type="match status" value="2"/>
</dbReference>
<dbReference type="CDD" id="cd01949">
    <property type="entry name" value="GGDEF"/>
    <property type="match status" value="1"/>
</dbReference>
<dbReference type="Proteomes" id="UP000243650">
    <property type="component" value="Unassembled WGS sequence"/>
</dbReference>
<dbReference type="PROSITE" id="PS50112">
    <property type="entry name" value="PAS"/>
    <property type="match status" value="2"/>
</dbReference>
<reference evidence="4 5" key="1">
    <citation type="submission" date="2018-03" db="EMBL/GenBank/DDBJ databases">
        <title>Bacillus urumqiensis sp. nov., a moderately haloalkaliphilic bacterium isolated from a salt lake.</title>
        <authorList>
            <person name="Zhao B."/>
            <person name="Liao Z."/>
        </authorList>
    </citation>
    <scope>NUCLEOTIDE SEQUENCE [LARGE SCALE GENOMIC DNA]</scope>
    <source>
        <strain evidence="4 5">BZ-SZ-XJ18</strain>
    </source>
</reference>
<dbReference type="InterPro" id="IPR052155">
    <property type="entry name" value="Biofilm_reg_signaling"/>
</dbReference>
<evidence type="ECO:0008006" key="6">
    <source>
        <dbReference type="Google" id="ProtNLM"/>
    </source>
</evidence>
<dbReference type="PANTHER" id="PTHR44757">
    <property type="entry name" value="DIGUANYLATE CYCLASE DGCP"/>
    <property type="match status" value="1"/>
</dbReference>
<organism evidence="4 5">
    <name type="scientific">Alkalicoccus urumqiensis</name>
    <name type="common">Bacillus urumqiensis</name>
    <dbReference type="NCBI Taxonomy" id="1548213"/>
    <lineage>
        <taxon>Bacteria</taxon>
        <taxon>Bacillati</taxon>
        <taxon>Bacillota</taxon>
        <taxon>Bacilli</taxon>
        <taxon>Bacillales</taxon>
        <taxon>Bacillaceae</taxon>
        <taxon>Alkalicoccus</taxon>
    </lineage>
</organism>
<feature type="domain" description="GGDEF" evidence="3">
    <location>
        <begin position="301"/>
        <end position="434"/>
    </location>
</feature>
<dbReference type="InterPro" id="IPR035965">
    <property type="entry name" value="PAS-like_dom_sf"/>
</dbReference>
<dbReference type="InterPro" id="IPR000014">
    <property type="entry name" value="PAS"/>
</dbReference>
<feature type="domain" description="PAS" evidence="1">
    <location>
        <begin position="134"/>
        <end position="176"/>
    </location>
</feature>
<dbReference type="PROSITE" id="PS50887">
    <property type="entry name" value="GGDEF"/>
    <property type="match status" value="1"/>
</dbReference>
<dbReference type="SUPFAM" id="SSF55785">
    <property type="entry name" value="PYP-like sensor domain (PAS domain)"/>
    <property type="match status" value="2"/>
</dbReference>
<dbReference type="InterPro" id="IPR001610">
    <property type="entry name" value="PAC"/>
</dbReference>
<name>A0A2P6MIS1_ALKUR</name>
<keyword evidence="5" id="KW-1185">Reference proteome</keyword>
<dbReference type="NCBIfam" id="TIGR00254">
    <property type="entry name" value="GGDEF"/>
    <property type="match status" value="1"/>
</dbReference>
<dbReference type="CDD" id="cd00130">
    <property type="entry name" value="PAS"/>
    <property type="match status" value="2"/>
</dbReference>
<dbReference type="NCBIfam" id="TIGR00229">
    <property type="entry name" value="sensory_box"/>
    <property type="match status" value="2"/>
</dbReference>
<feature type="domain" description="PAC" evidence="2">
    <location>
        <begin position="214"/>
        <end position="266"/>
    </location>
</feature>
<dbReference type="PANTHER" id="PTHR44757:SF2">
    <property type="entry name" value="BIOFILM ARCHITECTURE MAINTENANCE PROTEIN MBAA"/>
    <property type="match status" value="1"/>
</dbReference>
<protein>
    <recommendedName>
        <fullName evidence="6">Sensor domain-containing diguanylate cyclase</fullName>
    </recommendedName>
</protein>
<feature type="domain" description="PAS" evidence="1">
    <location>
        <begin position="22"/>
        <end position="77"/>
    </location>
</feature>
<dbReference type="InterPro" id="IPR043128">
    <property type="entry name" value="Rev_trsase/Diguanyl_cyclase"/>
</dbReference>
<dbReference type="Gene3D" id="3.30.450.20">
    <property type="entry name" value="PAS domain"/>
    <property type="match status" value="2"/>
</dbReference>
<dbReference type="Gene3D" id="3.30.70.270">
    <property type="match status" value="1"/>
</dbReference>
<evidence type="ECO:0000259" key="1">
    <source>
        <dbReference type="PROSITE" id="PS50112"/>
    </source>
</evidence>
<dbReference type="InterPro" id="IPR013656">
    <property type="entry name" value="PAS_4"/>
</dbReference>
<dbReference type="SUPFAM" id="SSF55073">
    <property type="entry name" value="Nucleotide cyclase"/>
    <property type="match status" value="1"/>
</dbReference>
<dbReference type="InterPro" id="IPR000160">
    <property type="entry name" value="GGDEF_dom"/>
</dbReference>
<sequence length="448" mass="49814">MLSSEDGRLLFEQAFYYSAVGVALVNTEGYVLMSNPALQQMLGYTKEDLEKNPFDVFSHPEDNKHDRENLESLIRGEIHFYQMEKRYIKKNGAILWTLLNVTMVKDEAGLPQYFIGQIQDITERKQYERSTMETQQYLAKIIETVPAGITLLDEEGNIVFANKMAEQILGIHKSALASMKYNDPGFSITSIDGNAIPEKELPFSRVMETEEPVEDVTHVLADEQGGRRIVSINAAPLTDEHGGINAVLCAITDLTSTVRTEEKLRRVNKKLKRLSERDGLTGVANRRLFDVQLQKYWETEEAFSLILFDLDYFKPYNDHFGHQAGDDALKMTAQTLENIMQSSGTLFRYGGEEFAVLMNGVEEEGAALAEQLRTELQQLCIPHHQGAAGPCLTASFGVSSSLDAGTIDELVDNTDQALYKAKAMGRNTVASSRMLKSGDSGAVSGGKA</sequence>